<name>A0AAD1TPA2_PELCU</name>
<reference evidence="2" key="1">
    <citation type="submission" date="2022-03" db="EMBL/GenBank/DDBJ databases">
        <authorList>
            <person name="Alioto T."/>
            <person name="Alioto T."/>
            <person name="Gomez Garrido J."/>
        </authorList>
    </citation>
    <scope>NUCLEOTIDE SEQUENCE</scope>
</reference>
<proteinExistence type="predicted"/>
<dbReference type="AlphaFoldDB" id="A0AAD1TPA2"/>
<sequence>MGRPNRTPQTGKTPEPKKGQLTSSLRQFLVTPADFATQPHGADGSMASEESAPSSPASDMLTGGTERPPWLDLLRALPTKEDLRLATSDLGATIRQDIQALRADMQGLSDRVGHIEAACDSLREAQNTLAEAADTSEQVRGMALHIEDLDNMGHRNNLRLRGLPETEDSPQQLQEILLEILNGILGRDHQ</sequence>
<feature type="non-terminal residue" evidence="2">
    <location>
        <position position="190"/>
    </location>
</feature>
<keyword evidence="3" id="KW-1185">Reference proteome</keyword>
<feature type="region of interest" description="Disordered" evidence="1">
    <location>
        <begin position="1"/>
        <end position="66"/>
    </location>
</feature>
<evidence type="ECO:0000256" key="1">
    <source>
        <dbReference type="SAM" id="MobiDB-lite"/>
    </source>
</evidence>
<protein>
    <submittedName>
        <fullName evidence="2">Uncharacterized protein</fullName>
    </submittedName>
</protein>
<gene>
    <name evidence="2" type="ORF">PECUL_23A038371</name>
</gene>
<evidence type="ECO:0000313" key="2">
    <source>
        <dbReference type="EMBL" id="CAH2329499.1"/>
    </source>
</evidence>
<dbReference type="EMBL" id="OW240925">
    <property type="protein sequence ID" value="CAH2329499.1"/>
    <property type="molecule type" value="Genomic_DNA"/>
</dbReference>
<feature type="compositionally biased region" description="Polar residues" evidence="1">
    <location>
        <begin position="1"/>
        <end position="12"/>
    </location>
</feature>
<dbReference type="Proteomes" id="UP001295444">
    <property type="component" value="Chromosome 14"/>
</dbReference>
<evidence type="ECO:0000313" key="3">
    <source>
        <dbReference type="Proteomes" id="UP001295444"/>
    </source>
</evidence>
<feature type="compositionally biased region" description="Low complexity" evidence="1">
    <location>
        <begin position="47"/>
        <end position="58"/>
    </location>
</feature>
<accession>A0AAD1TPA2</accession>
<organism evidence="2 3">
    <name type="scientific">Pelobates cultripes</name>
    <name type="common">Western spadefoot toad</name>
    <dbReference type="NCBI Taxonomy" id="61616"/>
    <lineage>
        <taxon>Eukaryota</taxon>
        <taxon>Metazoa</taxon>
        <taxon>Chordata</taxon>
        <taxon>Craniata</taxon>
        <taxon>Vertebrata</taxon>
        <taxon>Euteleostomi</taxon>
        <taxon>Amphibia</taxon>
        <taxon>Batrachia</taxon>
        <taxon>Anura</taxon>
        <taxon>Pelobatoidea</taxon>
        <taxon>Pelobatidae</taxon>
        <taxon>Pelobates</taxon>
    </lineage>
</organism>